<keyword evidence="6" id="KW-1185">Reference proteome</keyword>
<evidence type="ECO:0000256" key="3">
    <source>
        <dbReference type="ARBA" id="ARBA00022679"/>
    </source>
</evidence>
<dbReference type="AlphaFoldDB" id="A0A918U8V2"/>
<sequence>MDPGETMRQNSALPEFWETRYLSGVTPWDSSQCPPEVLDYIGRQAPGLPTLVPGCGSAVEVAHMVTRGLKVLAVDFSDAAVKAACEQLGTLSEGRVVMRDFFALEEDVPYEWVYERAFLCALPPALWPDYAAKMARLVSPQGCLAGYFFLAETPKGPPFGTSLGELQALLGEWFTLETSRSVHSVSPIFQGREFWQVWRRRKE</sequence>
<comment type="caution">
    <text evidence="5">The sequence shown here is derived from an EMBL/GenBank/DDBJ whole genome shotgun (WGS) entry which is preliminary data.</text>
</comment>
<keyword evidence="3" id="KW-0808">Transferase</keyword>
<gene>
    <name evidence="5" type="ORF">GCM10011289_13270</name>
</gene>
<name>A0A918U8V2_9NEIS</name>
<proteinExistence type="predicted"/>
<reference evidence="5" key="1">
    <citation type="journal article" date="2014" name="Int. J. Syst. Evol. Microbiol.">
        <title>Complete genome sequence of Corynebacterium casei LMG S-19264T (=DSM 44701T), isolated from a smear-ripened cheese.</title>
        <authorList>
            <consortium name="US DOE Joint Genome Institute (JGI-PGF)"/>
            <person name="Walter F."/>
            <person name="Albersmeier A."/>
            <person name="Kalinowski J."/>
            <person name="Ruckert C."/>
        </authorList>
    </citation>
    <scope>NUCLEOTIDE SEQUENCE</scope>
    <source>
        <strain evidence="5">KCTC 32182</strain>
    </source>
</reference>
<reference evidence="5" key="2">
    <citation type="submission" date="2020-09" db="EMBL/GenBank/DDBJ databases">
        <authorList>
            <person name="Sun Q."/>
            <person name="Kim S."/>
        </authorList>
    </citation>
    <scope>NUCLEOTIDE SEQUENCE</scope>
    <source>
        <strain evidence="5">KCTC 32182</strain>
    </source>
</reference>
<keyword evidence="2" id="KW-0489">Methyltransferase</keyword>
<dbReference type="Gene3D" id="3.40.50.150">
    <property type="entry name" value="Vaccinia Virus protein VP39"/>
    <property type="match status" value="1"/>
</dbReference>
<dbReference type="GO" id="GO:0008757">
    <property type="term" value="F:S-adenosylmethionine-dependent methyltransferase activity"/>
    <property type="evidence" value="ECO:0007669"/>
    <property type="project" value="InterPro"/>
</dbReference>
<dbReference type="SUPFAM" id="SSF53335">
    <property type="entry name" value="S-adenosyl-L-methionine-dependent methyltransferases"/>
    <property type="match status" value="1"/>
</dbReference>
<dbReference type="InterPro" id="IPR008854">
    <property type="entry name" value="TPMT"/>
</dbReference>
<dbReference type="PANTHER" id="PTHR32183:SF6">
    <property type="entry name" value="CYSTEINE SULFINATE DESULFINASE_CYSTEINE DESULFURASE AND RELATED ENZYMES"/>
    <property type="match status" value="1"/>
</dbReference>
<dbReference type="EMBL" id="BMYX01000005">
    <property type="protein sequence ID" value="GGY11607.1"/>
    <property type="molecule type" value="Genomic_DNA"/>
</dbReference>
<evidence type="ECO:0000256" key="4">
    <source>
        <dbReference type="ARBA" id="ARBA00022691"/>
    </source>
</evidence>
<keyword evidence="1" id="KW-0597">Phosphoprotein</keyword>
<dbReference type="Pfam" id="PF05724">
    <property type="entry name" value="TPMT"/>
    <property type="match status" value="1"/>
</dbReference>
<evidence type="ECO:0000256" key="2">
    <source>
        <dbReference type="ARBA" id="ARBA00022603"/>
    </source>
</evidence>
<protein>
    <recommendedName>
        <fullName evidence="7">Thiopurine S-methyltransferase</fullName>
    </recommendedName>
</protein>
<dbReference type="GO" id="GO:0032259">
    <property type="term" value="P:methylation"/>
    <property type="evidence" value="ECO:0007669"/>
    <property type="project" value="UniProtKB-KW"/>
</dbReference>
<evidence type="ECO:0000313" key="6">
    <source>
        <dbReference type="Proteomes" id="UP000645257"/>
    </source>
</evidence>
<dbReference type="PROSITE" id="PS51585">
    <property type="entry name" value="SAM_MT_TPMT"/>
    <property type="match status" value="1"/>
</dbReference>
<keyword evidence="4" id="KW-0949">S-adenosyl-L-methionine</keyword>
<evidence type="ECO:0008006" key="7">
    <source>
        <dbReference type="Google" id="ProtNLM"/>
    </source>
</evidence>
<accession>A0A918U8V2</accession>
<dbReference type="InterPro" id="IPR029063">
    <property type="entry name" value="SAM-dependent_MTases_sf"/>
</dbReference>
<dbReference type="PANTHER" id="PTHR32183">
    <property type="match status" value="1"/>
</dbReference>
<organism evidence="5 6">
    <name type="scientific">Paludibacterium paludis</name>
    <dbReference type="NCBI Taxonomy" id="1225769"/>
    <lineage>
        <taxon>Bacteria</taxon>
        <taxon>Pseudomonadati</taxon>
        <taxon>Pseudomonadota</taxon>
        <taxon>Betaproteobacteria</taxon>
        <taxon>Neisseriales</taxon>
        <taxon>Chromobacteriaceae</taxon>
        <taxon>Paludibacterium</taxon>
    </lineage>
</organism>
<dbReference type="Proteomes" id="UP000645257">
    <property type="component" value="Unassembled WGS sequence"/>
</dbReference>
<evidence type="ECO:0000313" key="5">
    <source>
        <dbReference type="EMBL" id="GGY11607.1"/>
    </source>
</evidence>
<evidence type="ECO:0000256" key="1">
    <source>
        <dbReference type="ARBA" id="ARBA00022553"/>
    </source>
</evidence>